<dbReference type="EMBL" id="QZBU01003389">
    <property type="protein sequence ID" value="TIA27644.1"/>
    <property type="molecule type" value="Genomic_DNA"/>
</dbReference>
<feature type="region of interest" description="Disordered" evidence="1">
    <location>
        <begin position="495"/>
        <end position="597"/>
    </location>
</feature>
<accession>A0A4T0B7W2</accession>
<dbReference type="GO" id="GO:0008270">
    <property type="term" value="F:zinc ion binding"/>
    <property type="evidence" value="ECO:0007669"/>
    <property type="project" value="InterPro"/>
</dbReference>
<evidence type="ECO:0000256" key="1">
    <source>
        <dbReference type="SAM" id="MobiDB-lite"/>
    </source>
</evidence>
<proteinExistence type="predicted"/>
<reference evidence="3 4" key="1">
    <citation type="submission" date="2018-10" db="EMBL/GenBank/DDBJ databases">
        <title>Fifty Aureobasidium pullulans genomes reveal a recombining polyextremotolerant generalist.</title>
        <authorList>
            <person name="Gostincar C."/>
            <person name="Turk M."/>
            <person name="Zajc J."/>
            <person name="Gunde-Cimerman N."/>
        </authorList>
    </citation>
    <scope>NUCLEOTIDE SEQUENCE [LARGE SCALE GENOMIC DNA]</scope>
    <source>
        <strain evidence="3 4">EXF-3380</strain>
    </source>
</reference>
<feature type="region of interest" description="Disordered" evidence="1">
    <location>
        <begin position="382"/>
        <end position="408"/>
    </location>
</feature>
<feature type="domain" description="TRIP4/RQT4 C2HC5-type zinc finger" evidence="2">
    <location>
        <begin position="288"/>
        <end position="340"/>
    </location>
</feature>
<organism evidence="3 4">
    <name type="scientific">Aureobasidium pullulans</name>
    <name type="common">Black yeast</name>
    <name type="synonym">Pullularia pullulans</name>
    <dbReference type="NCBI Taxonomy" id="5580"/>
    <lineage>
        <taxon>Eukaryota</taxon>
        <taxon>Fungi</taxon>
        <taxon>Dikarya</taxon>
        <taxon>Ascomycota</taxon>
        <taxon>Pezizomycotina</taxon>
        <taxon>Dothideomycetes</taxon>
        <taxon>Dothideomycetidae</taxon>
        <taxon>Dothideales</taxon>
        <taxon>Saccotheciaceae</taxon>
        <taxon>Aureobasidium</taxon>
    </lineage>
</organism>
<feature type="compositionally biased region" description="Basic and acidic residues" evidence="1">
    <location>
        <begin position="539"/>
        <end position="564"/>
    </location>
</feature>
<comment type="caution">
    <text evidence="3">The sequence shown here is derived from an EMBL/GenBank/DDBJ whole genome shotgun (WGS) entry which is preliminary data.</text>
</comment>
<protein>
    <submittedName>
        <fullName evidence="3">Zf-C2HC5-domain-containing protein</fullName>
    </submittedName>
</protein>
<dbReference type="GO" id="GO:0005634">
    <property type="term" value="C:nucleus"/>
    <property type="evidence" value="ECO:0007669"/>
    <property type="project" value="InterPro"/>
</dbReference>
<feature type="compositionally biased region" description="Low complexity" evidence="1">
    <location>
        <begin position="382"/>
        <end position="395"/>
    </location>
</feature>
<dbReference type="GO" id="GO:0045893">
    <property type="term" value="P:positive regulation of DNA-templated transcription"/>
    <property type="evidence" value="ECO:0007669"/>
    <property type="project" value="TreeGrafter"/>
</dbReference>
<dbReference type="PANTHER" id="PTHR12963:SF4">
    <property type="entry name" value="ACTIVATING SIGNAL COINTEGRATOR 1"/>
    <property type="match status" value="1"/>
</dbReference>
<dbReference type="GO" id="GO:0180022">
    <property type="term" value="C:RQC-trigger complex"/>
    <property type="evidence" value="ECO:0007669"/>
    <property type="project" value="InterPro"/>
</dbReference>
<dbReference type="InterPro" id="IPR009349">
    <property type="entry name" value="TRIP4/RQT4_C2HC5_Znf"/>
</dbReference>
<feature type="region of interest" description="Disordered" evidence="1">
    <location>
        <begin position="104"/>
        <end position="252"/>
    </location>
</feature>
<evidence type="ECO:0000313" key="4">
    <source>
        <dbReference type="Proteomes" id="UP000304947"/>
    </source>
</evidence>
<dbReference type="Proteomes" id="UP000304947">
    <property type="component" value="Unassembled WGS sequence"/>
</dbReference>
<feature type="compositionally biased region" description="Basic residues" evidence="1">
    <location>
        <begin position="129"/>
        <end position="139"/>
    </location>
</feature>
<feature type="compositionally biased region" description="Acidic residues" evidence="1">
    <location>
        <begin position="501"/>
        <end position="511"/>
    </location>
</feature>
<dbReference type="PANTHER" id="PTHR12963">
    <property type="entry name" value="THYROID RECEPTOR INTERACTING PROTEIN RELATED"/>
    <property type="match status" value="1"/>
</dbReference>
<gene>
    <name evidence="3" type="ORF">D6C83_07667</name>
</gene>
<evidence type="ECO:0000259" key="2">
    <source>
        <dbReference type="Pfam" id="PF06221"/>
    </source>
</evidence>
<dbReference type="Pfam" id="PF06221">
    <property type="entry name" value="zf-C2HC5"/>
    <property type="match status" value="1"/>
</dbReference>
<feature type="compositionally biased region" description="Low complexity" evidence="1">
    <location>
        <begin position="108"/>
        <end position="118"/>
    </location>
</feature>
<evidence type="ECO:0000313" key="3">
    <source>
        <dbReference type="EMBL" id="TIA27644.1"/>
    </source>
</evidence>
<dbReference type="InterPro" id="IPR039128">
    <property type="entry name" value="TRIP4-like"/>
</dbReference>
<feature type="region of interest" description="Disordered" evidence="1">
    <location>
        <begin position="347"/>
        <end position="370"/>
    </location>
</feature>
<dbReference type="AlphaFoldDB" id="A0A4T0B7W2"/>
<dbReference type="GO" id="GO:0072344">
    <property type="term" value="P:rescue of stalled ribosome"/>
    <property type="evidence" value="ECO:0007669"/>
    <property type="project" value="InterPro"/>
</dbReference>
<feature type="compositionally biased region" description="Polar residues" evidence="1">
    <location>
        <begin position="227"/>
        <end position="249"/>
    </location>
</feature>
<name>A0A4T0B7W2_AURPU</name>
<sequence length="597" mass="64493">MHFQQQYLYCQQPAKVIQEHLYQPIPRIMENIDNFVIQPTEAHTHTIIILHGRDSVASEFAGELFESQASDARTLPRNVAAEQLGGLLGDSPQALEFIASFNSRRQTPPAEAKPAAAASSNQNEGVPKRQAKQPKKKANIHNLPARQVQDLGGASGAYRKQDEGDYMAGSSRGKKPQPSLSNALALQEAPDARQLPVRTAGGVSRGSKAPPSASGPLISDVLPPPSQSSTPRTASPAPTKTKVNITGGTNMHGAGKTLSDLDSAIRALELQTNPTLASNSQSAADLAKRRCNCMATRHPLLTIAPNCLSCGKIVCVKEGLGPCTFCESPLLSSSEIASMVRVLKDERGKERQAANNASHKRAEVSQKPRAFTGRDFLSSSAAASTTASPLSSAPPSEDEGDNAVSKAKEHRDKLLAFQANNARRTRIHDEAADFDVPTSGTNMWASPTERAAELKRQQKIMREMEWNARPEYEKRRMVASIDVVGGKLVKRMAKVERPASDAEEEEADEEITPVRRDDNAGSGAFSNNPLMGALIRPTARAEKGKAKGQEGSENRKSAWRRVQDDNDDNEQWILDGGAYGGRVEGRRLGEEEHAVGS</sequence>
<feature type="compositionally biased region" description="Basic and acidic residues" evidence="1">
    <location>
        <begin position="583"/>
        <end position="597"/>
    </location>
</feature>